<sequence>MNKNNEEQRYEIPLFYPYISTRAIKKVERVLKSKWIGQAELVDEFERRFAKRFGFRYCVMTNSGTAALHLAYILSGIKPGDEVISTVLTCSATHHPLLYMGARIKFSDINPNTLNMDDKTVSFAMTNKTKAVVVTHLGGLAVPKLTLPDKITVIEDACQAIGAKTIGWGRFTCFSFQAIKTLTCGDGGMLVCRNKSDYMRARRLRWFAIDRDDKKRKNWQAWTKRGITSDQKEVGYKYQPTDIDAAIALANLEDFDILLEHRALLATRYRERLNAVGGLSLLESGDNANWLFMIKAERRDDLARKLASAGVESNITHIRNDIITVFGGYRQNLPMMNSVEKKYICLPLHHNIGLKEVDYICNIISEGW</sequence>
<comment type="caution">
    <text evidence="4">The sequence shown here is derived from an EMBL/GenBank/DDBJ whole genome shotgun (WGS) entry which is preliminary data.</text>
</comment>
<evidence type="ECO:0000256" key="1">
    <source>
        <dbReference type="PIRSR" id="PIRSR000390-1"/>
    </source>
</evidence>
<dbReference type="Pfam" id="PF01041">
    <property type="entry name" value="DegT_DnrJ_EryC1"/>
    <property type="match status" value="1"/>
</dbReference>
<feature type="active site" description="Proton acceptor" evidence="1">
    <location>
        <position position="180"/>
    </location>
</feature>
<protein>
    <recommendedName>
        <fullName evidence="6">Aminotransferase DegT</fullName>
    </recommendedName>
</protein>
<dbReference type="EMBL" id="MGGP01000024">
    <property type="protein sequence ID" value="OGM31522.1"/>
    <property type="molecule type" value="Genomic_DNA"/>
</dbReference>
<dbReference type="Gene3D" id="3.40.640.10">
    <property type="entry name" value="Type I PLP-dependent aspartate aminotransferase-like (Major domain)"/>
    <property type="match status" value="1"/>
</dbReference>
<dbReference type="CDD" id="cd00616">
    <property type="entry name" value="AHBA_syn"/>
    <property type="match status" value="1"/>
</dbReference>
<dbReference type="GO" id="GO:0008483">
    <property type="term" value="F:transaminase activity"/>
    <property type="evidence" value="ECO:0007669"/>
    <property type="project" value="TreeGrafter"/>
</dbReference>
<dbReference type="SUPFAM" id="SSF53383">
    <property type="entry name" value="PLP-dependent transferases"/>
    <property type="match status" value="1"/>
</dbReference>
<proteinExistence type="inferred from homology"/>
<dbReference type="InterPro" id="IPR015422">
    <property type="entry name" value="PyrdxlP-dep_Trfase_small"/>
</dbReference>
<dbReference type="AlphaFoldDB" id="A0A1F7YW04"/>
<dbReference type="Gene3D" id="3.90.1150.10">
    <property type="entry name" value="Aspartate Aminotransferase, domain 1"/>
    <property type="match status" value="1"/>
</dbReference>
<reference evidence="4 5" key="1">
    <citation type="journal article" date="2016" name="Nat. Commun.">
        <title>Thousands of microbial genomes shed light on interconnected biogeochemical processes in an aquifer system.</title>
        <authorList>
            <person name="Anantharaman K."/>
            <person name="Brown C.T."/>
            <person name="Hug L.A."/>
            <person name="Sharon I."/>
            <person name="Castelle C.J."/>
            <person name="Probst A.J."/>
            <person name="Thomas B.C."/>
            <person name="Singh A."/>
            <person name="Wilkins M.J."/>
            <person name="Karaoz U."/>
            <person name="Brodie E.L."/>
            <person name="Williams K.H."/>
            <person name="Hubbard S.S."/>
            <person name="Banfield J.F."/>
        </authorList>
    </citation>
    <scope>NUCLEOTIDE SEQUENCE [LARGE SCALE GENOMIC DNA]</scope>
</reference>
<evidence type="ECO:0008006" key="6">
    <source>
        <dbReference type="Google" id="ProtNLM"/>
    </source>
</evidence>
<organism evidence="4 5">
    <name type="scientific">Candidatus Woesebacteria bacterium RIFCSPHIGHO2_01_FULL_44_21</name>
    <dbReference type="NCBI Taxonomy" id="1802503"/>
    <lineage>
        <taxon>Bacteria</taxon>
        <taxon>Candidatus Woeseibacteriota</taxon>
    </lineage>
</organism>
<gene>
    <name evidence="4" type="ORF">A2803_02185</name>
</gene>
<dbReference type="PANTHER" id="PTHR30244:SF34">
    <property type="entry name" value="DTDP-4-AMINO-4,6-DIDEOXYGALACTOSE TRANSAMINASE"/>
    <property type="match status" value="1"/>
</dbReference>
<dbReference type="InterPro" id="IPR015424">
    <property type="entry name" value="PyrdxlP-dep_Trfase"/>
</dbReference>
<evidence type="ECO:0000256" key="3">
    <source>
        <dbReference type="RuleBase" id="RU004508"/>
    </source>
</evidence>
<dbReference type="Proteomes" id="UP000178870">
    <property type="component" value="Unassembled WGS sequence"/>
</dbReference>
<name>A0A1F7YW04_9BACT</name>
<comment type="similarity">
    <text evidence="3">Belongs to the DegT/DnrJ/EryC1 family.</text>
</comment>
<accession>A0A1F7YW04</accession>
<dbReference type="PANTHER" id="PTHR30244">
    <property type="entry name" value="TRANSAMINASE"/>
    <property type="match status" value="1"/>
</dbReference>
<keyword evidence="2 3" id="KW-0663">Pyridoxal phosphate</keyword>
<dbReference type="GO" id="GO:0030170">
    <property type="term" value="F:pyridoxal phosphate binding"/>
    <property type="evidence" value="ECO:0007669"/>
    <property type="project" value="TreeGrafter"/>
</dbReference>
<dbReference type="PIRSF" id="PIRSF000390">
    <property type="entry name" value="PLP_StrS"/>
    <property type="match status" value="1"/>
</dbReference>
<evidence type="ECO:0000313" key="5">
    <source>
        <dbReference type="Proteomes" id="UP000178870"/>
    </source>
</evidence>
<dbReference type="InterPro" id="IPR000653">
    <property type="entry name" value="DegT/StrS_aminotransferase"/>
</dbReference>
<dbReference type="GO" id="GO:0000271">
    <property type="term" value="P:polysaccharide biosynthetic process"/>
    <property type="evidence" value="ECO:0007669"/>
    <property type="project" value="TreeGrafter"/>
</dbReference>
<evidence type="ECO:0000256" key="2">
    <source>
        <dbReference type="PIRSR" id="PIRSR000390-2"/>
    </source>
</evidence>
<feature type="modified residue" description="N6-(pyridoxal phosphate)lysine" evidence="2">
    <location>
        <position position="180"/>
    </location>
</feature>
<dbReference type="InterPro" id="IPR015421">
    <property type="entry name" value="PyrdxlP-dep_Trfase_major"/>
</dbReference>
<evidence type="ECO:0000313" key="4">
    <source>
        <dbReference type="EMBL" id="OGM31522.1"/>
    </source>
</evidence>